<comment type="caution">
    <text evidence="2">The sequence shown here is derived from an EMBL/GenBank/DDBJ whole genome shotgun (WGS) entry which is preliminary data.</text>
</comment>
<dbReference type="RefSeq" id="WP_150004620.1">
    <property type="nucleotide sequence ID" value="NZ_BMOV01000001.1"/>
</dbReference>
<feature type="transmembrane region" description="Helical" evidence="1">
    <location>
        <begin position="21"/>
        <end position="41"/>
    </location>
</feature>
<feature type="transmembrane region" description="Helical" evidence="1">
    <location>
        <begin position="53"/>
        <end position="75"/>
    </location>
</feature>
<sequence>MTEKQSGPAPDNHWLVRPSTIRILWILFIAMLAATVVAQLFVEPHASFGIDGWLGFAAIFGFSSCALMVVVAKLLGYILKRPEGHYDD</sequence>
<proteinExistence type="predicted"/>
<evidence type="ECO:0000313" key="3">
    <source>
        <dbReference type="Proteomes" id="UP000602381"/>
    </source>
</evidence>
<organism evidence="2 3">
    <name type="scientific">Iodidimonas muriae</name>
    <dbReference type="NCBI Taxonomy" id="261467"/>
    <lineage>
        <taxon>Bacteria</taxon>
        <taxon>Pseudomonadati</taxon>
        <taxon>Pseudomonadota</taxon>
        <taxon>Alphaproteobacteria</taxon>
        <taxon>Iodidimonadales</taxon>
        <taxon>Iodidimonadaceae</taxon>
        <taxon>Iodidimonas</taxon>
    </lineage>
</organism>
<keyword evidence="1" id="KW-0472">Membrane</keyword>
<keyword evidence="1" id="KW-1133">Transmembrane helix</keyword>
<accession>A0ABQ2L5U5</accession>
<reference evidence="3" key="1">
    <citation type="journal article" date="2019" name="Int. J. Syst. Evol. Microbiol.">
        <title>The Global Catalogue of Microorganisms (GCM) 10K type strain sequencing project: providing services to taxonomists for standard genome sequencing and annotation.</title>
        <authorList>
            <consortium name="The Broad Institute Genomics Platform"/>
            <consortium name="The Broad Institute Genome Sequencing Center for Infectious Disease"/>
            <person name="Wu L."/>
            <person name="Ma J."/>
        </authorList>
    </citation>
    <scope>NUCLEOTIDE SEQUENCE [LARGE SCALE GENOMIC DNA]</scope>
    <source>
        <strain evidence="3">JCM 17843</strain>
    </source>
</reference>
<protein>
    <submittedName>
        <fullName evidence="2">Uncharacterized protein</fullName>
    </submittedName>
</protein>
<keyword evidence="1" id="KW-0812">Transmembrane</keyword>
<evidence type="ECO:0000313" key="2">
    <source>
        <dbReference type="EMBL" id="GGO04621.1"/>
    </source>
</evidence>
<name>A0ABQ2L5U5_9PROT</name>
<dbReference type="EMBL" id="BMOV01000001">
    <property type="protein sequence ID" value="GGO04621.1"/>
    <property type="molecule type" value="Genomic_DNA"/>
</dbReference>
<dbReference type="Proteomes" id="UP000602381">
    <property type="component" value="Unassembled WGS sequence"/>
</dbReference>
<evidence type="ECO:0000256" key="1">
    <source>
        <dbReference type="SAM" id="Phobius"/>
    </source>
</evidence>
<keyword evidence="3" id="KW-1185">Reference proteome</keyword>
<gene>
    <name evidence="2" type="ORF">GCM10007972_01160</name>
</gene>